<dbReference type="AlphaFoldDB" id="D4RZK8"/>
<keyword evidence="3" id="KW-1185">Reference proteome</keyword>
<dbReference type="EMBL" id="ABWN01000028">
    <property type="protein sequence ID" value="EFF68616.1"/>
    <property type="molecule type" value="Genomic_DNA"/>
</dbReference>
<dbReference type="STRING" id="45851.BHV86_02260"/>
<dbReference type="eggNOG" id="COG1216">
    <property type="taxonomic scope" value="Bacteria"/>
</dbReference>
<evidence type="ECO:0000313" key="2">
    <source>
        <dbReference type="EMBL" id="EFF68616.1"/>
    </source>
</evidence>
<dbReference type="InterPro" id="IPR029044">
    <property type="entry name" value="Nucleotide-diphossugar_trans"/>
</dbReference>
<evidence type="ECO:0000313" key="3">
    <source>
        <dbReference type="Proteomes" id="UP000006238"/>
    </source>
</evidence>
<dbReference type="Proteomes" id="UP000006238">
    <property type="component" value="Unassembled WGS sequence"/>
</dbReference>
<feature type="domain" description="Glycosyltransferase 2-like" evidence="1">
    <location>
        <begin position="9"/>
        <end position="165"/>
    </location>
</feature>
<evidence type="ECO:0000259" key="1">
    <source>
        <dbReference type="Pfam" id="PF00535"/>
    </source>
</evidence>
<dbReference type="RefSeq" id="WP_005602724.1">
    <property type="nucleotide sequence ID" value="NZ_GG663523.1"/>
</dbReference>
<dbReference type="Pfam" id="PF00535">
    <property type="entry name" value="Glycos_transf_2"/>
    <property type="match status" value="1"/>
</dbReference>
<organism evidence="2 3">
    <name type="scientific">Eshraghiella crossota DSM 2876</name>
    <dbReference type="NCBI Taxonomy" id="511680"/>
    <lineage>
        <taxon>Bacteria</taxon>
        <taxon>Bacillati</taxon>
        <taxon>Bacillota</taxon>
        <taxon>Clostridia</taxon>
        <taxon>Lachnospirales</taxon>
        <taxon>Lachnospiraceae</taxon>
        <taxon>Eshraghiella</taxon>
    </lineage>
</organism>
<dbReference type="SUPFAM" id="SSF53448">
    <property type="entry name" value="Nucleotide-diphospho-sugar transferases"/>
    <property type="match status" value="1"/>
</dbReference>
<accession>D4RZK8</accession>
<comment type="caution">
    <text evidence="2">The sequence shown here is derived from an EMBL/GenBank/DDBJ whole genome shotgun (WGS) entry which is preliminary data.</text>
</comment>
<dbReference type="InterPro" id="IPR001173">
    <property type="entry name" value="Glyco_trans_2-like"/>
</dbReference>
<dbReference type="EC" id="2.4.-.-" evidence="2"/>
<dbReference type="GO" id="GO:0016757">
    <property type="term" value="F:glycosyltransferase activity"/>
    <property type="evidence" value="ECO:0007669"/>
    <property type="project" value="UniProtKB-KW"/>
</dbReference>
<reference evidence="2 3" key="1">
    <citation type="submission" date="2010-02" db="EMBL/GenBank/DDBJ databases">
        <authorList>
            <person name="Weinstock G."/>
            <person name="Sodergren E."/>
            <person name="Clifton S."/>
            <person name="Fulton L."/>
            <person name="Fulton B."/>
            <person name="Courtney L."/>
            <person name="Fronick C."/>
            <person name="Harrison M."/>
            <person name="Strong C."/>
            <person name="Farmer C."/>
            <person name="Delahaunty K."/>
            <person name="Markovic C."/>
            <person name="Hall O."/>
            <person name="Minx P."/>
            <person name="Tomlinson C."/>
            <person name="Mitreva M."/>
            <person name="Nelson J."/>
            <person name="Hou S."/>
            <person name="Wollam A."/>
            <person name="Pepin K.H."/>
            <person name="Johnson M."/>
            <person name="Bhonagiri V."/>
            <person name="Zhang X."/>
            <person name="Suruliraj S."/>
            <person name="Warren W."/>
            <person name="Chinwalla A."/>
            <person name="Mardis E.R."/>
            <person name="Wilson R.K."/>
        </authorList>
    </citation>
    <scope>NUCLEOTIDE SEQUENCE [LARGE SCALE GENOMIC DNA]</scope>
    <source>
        <strain evidence="2 3">DSM 2876</strain>
    </source>
</reference>
<name>D4RZK8_9FIRM</name>
<keyword evidence="2" id="KW-0808">Transferase</keyword>
<keyword evidence="2" id="KW-0328">Glycosyltransferase</keyword>
<protein>
    <submittedName>
        <fullName evidence="2">Glycosyltransferase, group 2 family protein</fullName>
        <ecNumber evidence="2">2.4.-.-</ecNumber>
    </submittedName>
</protein>
<dbReference type="GeneID" id="98919201"/>
<sequence>MSRINHLLVLCAYKESEYLEECLLSLLNQTVTADIVICTSTPNDFIDKIAAKYGIKVISHQDGNRAQHNFNYALRNFKADYITLCHQDDVYEPWYVENIKKRMKPGKDIILFTDYYEIRKEGKVYKNKLLKIKRLMNIGFKMSKSSRFIRNRVLSLGNPICCPSVTFAMDKCEGFQFSHDFKNSFDWDAWSRLARKKGRFVYIGEPLVGHRIHAESGTTENIADNSRYNDDIRIYRRYWPKCIADFLMKKYAKGMDSNN</sequence>
<gene>
    <name evidence="2" type="ORF">BUTYVIB_01274</name>
</gene>
<dbReference type="HOGENOM" id="CLU_064280_0_0_9"/>
<proteinExistence type="predicted"/>
<dbReference type="Gene3D" id="3.90.550.10">
    <property type="entry name" value="Spore Coat Polysaccharide Biosynthesis Protein SpsA, Chain A"/>
    <property type="match status" value="1"/>
</dbReference>